<feature type="domain" description="PDZ" evidence="5">
    <location>
        <begin position="368"/>
        <end position="446"/>
    </location>
</feature>
<evidence type="ECO:0000256" key="3">
    <source>
        <dbReference type="SAM" id="MobiDB-lite"/>
    </source>
</evidence>
<dbReference type="PROSITE" id="PS50106">
    <property type="entry name" value="PDZ"/>
    <property type="match status" value="1"/>
</dbReference>
<gene>
    <name evidence="6" type="ORF">HMPREF9709_00251</name>
</gene>
<dbReference type="RefSeq" id="WP_005397173.1">
    <property type="nucleotide sequence ID" value="NZ_JH601088.1"/>
</dbReference>
<reference evidence="6 7" key="1">
    <citation type="submission" date="2012-01" db="EMBL/GenBank/DDBJ databases">
        <title>The Genome Sequence of Helcococcus kunzii ATCC 51366.</title>
        <authorList>
            <consortium name="The Broad Institute Genome Sequencing Platform"/>
            <person name="Earl A."/>
            <person name="Ward D."/>
            <person name="Feldgarden M."/>
            <person name="Gevers D."/>
            <person name="Huys G."/>
            <person name="Young S.K."/>
            <person name="Zeng Q."/>
            <person name="Gargeya S."/>
            <person name="Fitzgerald M."/>
            <person name="Haas B."/>
            <person name="Abouelleil A."/>
            <person name="Alvarado L."/>
            <person name="Arachchi H.M."/>
            <person name="Berlin A."/>
            <person name="Chapman S.B."/>
            <person name="Gearin G."/>
            <person name="Goldberg J."/>
            <person name="Griggs A."/>
            <person name="Gujja S."/>
            <person name="Hansen M."/>
            <person name="Heiman D."/>
            <person name="Howarth C."/>
            <person name="Larimer J."/>
            <person name="Lui A."/>
            <person name="MacDonald P.J.P."/>
            <person name="McCowen C."/>
            <person name="Montmayeur A."/>
            <person name="Murphy C."/>
            <person name="Neiman D."/>
            <person name="Pearson M."/>
            <person name="Priest M."/>
            <person name="Roberts A."/>
            <person name="Saif S."/>
            <person name="Shea T."/>
            <person name="Sisk P."/>
            <person name="Stolte C."/>
            <person name="Sykes S."/>
            <person name="Wortman J."/>
            <person name="Nusbaum C."/>
            <person name="Birren B."/>
        </authorList>
    </citation>
    <scope>NUCLEOTIDE SEQUENCE [LARGE SCALE GENOMIC DNA]</scope>
    <source>
        <strain evidence="6 7">ATCC 51366</strain>
    </source>
</reference>
<evidence type="ECO:0000256" key="4">
    <source>
        <dbReference type="SAM" id="Phobius"/>
    </source>
</evidence>
<dbReference type="SUPFAM" id="SSF50494">
    <property type="entry name" value="Trypsin-like serine proteases"/>
    <property type="match status" value="1"/>
</dbReference>
<keyword evidence="4" id="KW-0472">Membrane</keyword>
<dbReference type="InterPro" id="IPR001478">
    <property type="entry name" value="PDZ"/>
</dbReference>
<proteinExistence type="predicted"/>
<dbReference type="InterPro" id="IPR009003">
    <property type="entry name" value="Peptidase_S1_PA"/>
</dbReference>
<dbReference type="PANTHER" id="PTHR43343">
    <property type="entry name" value="PEPTIDASE S12"/>
    <property type="match status" value="1"/>
</dbReference>
<dbReference type="PATRIC" id="fig|883114.3.peg.247"/>
<dbReference type="STRING" id="883114.HMPREF9709_00251"/>
<dbReference type="GeneID" id="96998271"/>
<dbReference type="Proteomes" id="UP000004191">
    <property type="component" value="Unassembled WGS sequence"/>
</dbReference>
<organism evidence="6 7">
    <name type="scientific">Helcococcus kunzii ATCC 51366</name>
    <dbReference type="NCBI Taxonomy" id="883114"/>
    <lineage>
        <taxon>Bacteria</taxon>
        <taxon>Bacillati</taxon>
        <taxon>Bacillota</taxon>
        <taxon>Tissierellia</taxon>
        <taxon>Tissierellales</taxon>
        <taxon>Peptoniphilaceae</taxon>
        <taxon>Helcococcus</taxon>
    </lineage>
</organism>
<dbReference type="EMBL" id="AGEI01000008">
    <property type="protein sequence ID" value="EHR35743.1"/>
    <property type="molecule type" value="Genomic_DNA"/>
</dbReference>
<protein>
    <recommendedName>
        <fullName evidence="5">PDZ domain-containing protein</fullName>
    </recommendedName>
</protein>
<dbReference type="SMART" id="SM00228">
    <property type="entry name" value="PDZ"/>
    <property type="match status" value="1"/>
</dbReference>
<dbReference type="PANTHER" id="PTHR43343:SF3">
    <property type="entry name" value="PROTEASE DO-LIKE 8, CHLOROPLASTIC"/>
    <property type="match status" value="1"/>
</dbReference>
<dbReference type="InterPro" id="IPR051201">
    <property type="entry name" value="Chloro_Bact_Ser_Proteases"/>
</dbReference>
<dbReference type="InterPro" id="IPR036034">
    <property type="entry name" value="PDZ_sf"/>
</dbReference>
<dbReference type="SUPFAM" id="SSF50156">
    <property type="entry name" value="PDZ domain-like"/>
    <property type="match status" value="1"/>
</dbReference>
<dbReference type="HOGENOM" id="CLU_020120_0_0_9"/>
<comment type="caution">
    <text evidence="6">The sequence shown here is derived from an EMBL/GenBank/DDBJ whole genome shotgun (WGS) entry which is preliminary data.</text>
</comment>
<keyword evidence="7" id="KW-1185">Reference proteome</keyword>
<evidence type="ECO:0000313" key="6">
    <source>
        <dbReference type="EMBL" id="EHR35743.1"/>
    </source>
</evidence>
<dbReference type="Gene3D" id="2.30.42.10">
    <property type="match status" value="1"/>
</dbReference>
<evidence type="ECO:0000256" key="1">
    <source>
        <dbReference type="ARBA" id="ARBA00022670"/>
    </source>
</evidence>
<dbReference type="AlphaFoldDB" id="H3NLP0"/>
<name>H3NLP0_9FIRM</name>
<keyword evidence="2" id="KW-0378">Hydrolase</keyword>
<keyword evidence="4" id="KW-1133">Transmembrane helix</keyword>
<feature type="transmembrane region" description="Helical" evidence="4">
    <location>
        <begin position="97"/>
        <end position="118"/>
    </location>
</feature>
<dbReference type="InterPro" id="IPR001940">
    <property type="entry name" value="Peptidase_S1C"/>
</dbReference>
<dbReference type="Pfam" id="PF13365">
    <property type="entry name" value="Trypsin_2"/>
    <property type="match status" value="1"/>
</dbReference>
<sequence>MSDRYNDEFDDWLNNVDKDNRDDVPSRDLNDTDKISEVEEIRDNQHEKVYEAQNVQGEEFSNKQNSERQEYTNNNEYRRDINQPENKKEKKKSGFGFFRTVSLVLIGAILGSFLGPIASNYLFKDNENKEVVQETQKTQPISISTKQENNIENAVAKKAIQSVVGINVKYQSERDIFGQSKSSEGIGSGIIVSENGYILTNSHVLSDKSKEITVIFSDNSHAKAEIVWNDSGLDLGVIKVKKEGLTPIEFADSDQLQIGDKAIAIGNPVGLNLQSTLTSGYISGLNRTITMQNGMIMNGLIQTDASINSGNSGGALLNAEGKLVGINTAKAGSTDGIGFAIPSNIAKSIVEKIIKDGYFEPIILGIRGIDLVNYMQYTSRYDLGTEEGVYVVDVVAKSSAGRMGMKKGDIIVKINNDKITSMNTLKQALIKYNVGDTAKITYIRDGKEKVSEIRFDSQEDLY</sequence>
<feature type="compositionally biased region" description="Basic and acidic residues" evidence="3">
    <location>
        <begin position="65"/>
        <end position="88"/>
    </location>
</feature>
<feature type="compositionally biased region" description="Basic and acidic residues" evidence="3">
    <location>
        <begin position="16"/>
        <end position="50"/>
    </location>
</feature>
<dbReference type="GO" id="GO:0004252">
    <property type="term" value="F:serine-type endopeptidase activity"/>
    <property type="evidence" value="ECO:0007669"/>
    <property type="project" value="InterPro"/>
</dbReference>
<feature type="region of interest" description="Disordered" evidence="3">
    <location>
        <begin position="1"/>
        <end position="89"/>
    </location>
</feature>
<keyword evidence="4" id="KW-0812">Transmembrane</keyword>
<evidence type="ECO:0000313" key="7">
    <source>
        <dbReference type="Proteomes" id="UP000004191"/>
    </source>
</evidence>
<keyword evidence="1" id="KW-0645">Protease</keyword>
<dbReference type="GO" id="GO:0006508">
    <property type="term" value="P:proteolysis"/>
    <property type="evidence" value="ECO:0007669"/>
    <property type="project" value="UniProtKB-KW"/>
</dbReference>
<dbReference type="Gene3D" id="2.40.10.120">
    <property type="match status" value="1"/>
</dbReference>
<dbReference type="OrthoDB" id="9758917at2"/>
<dbReference type="PRINTS" id="PR00834">
    <property type="entry name" value="PROTEASES2C"/>
</dbReference>
<evidence type="ECO:0000256" key="2">
    <source>
        <dbReference type="ARBA" id="ARBA00022801"/>
    </source>
</evidence>
<dbReference type="eggNOG" id="COG0265">
    <property type="taxonomic scope" value="Bacteria"/>
</dbReference>
<accession>H3NLP0</accession>
<evidence type="ECO:0000259" key="5">
    <source>
        <dbReference type="PROSITE" id="PS50106"/>
    </source>
</evidence>
<dbReference type="Pfam" id="PF13180">
    <property type="entry name" value="PDZ_2"/>
    <property type="match status" value="1"/>
</dbReference>